<dbReference type="InterPro" id="IPR002941">
    <property type="entry name" value="DNA_methylase_N4/N6"/>
</dbReference>
<evidence type="ECO:0000256" key="1">
    <source>
        <dbReference type="ARBA" id="ARBA00006594"/>
    </source>
</evidence>
<proteinExistence type="inferred from homology"/>
<accession>A0A0F9HIG1</accession>
<comment type="caution">
    <text evidence="6">The sequence shown here is derived from an EMBL/GenBank/DDBJ whole genome shotgun (WGS) entry which is preliminary data.</text>
</comment>
<dbReference type="GO" id="GO:0008170">
    <property type="term" value="F:N-methyltransferase activity"/>
    <property type="evidence" value="ECO:0007669"/>
    <property type="project" value="InterPro"/>
</dbReference>
<comment type="similarity">
    <text evidence="1">Belongs to the N(4)/N(6)-methyltransferase family.</text>
</comment>
<feature type="region of interest" description="Disordered" evidence="4">
    <location>
        <begin position="302"/>
        <end position="335"/>
    </location>
</feature>
<dbReference type="InterPro" id="IPR001091">
    <property type="entry name" value="RM_Methyltransferase"/>
</dbReference>
<dbReference type="SUPFAM" id="SSF53335">
    <property type="entry name" value="S-adenosyl-L-methionine-dependent methyltransferases"/>
    <property type="match status" value="1"/>
</dbReference>
<dbReference type="AlphaFoldDB" id="A0A0F9HIG1"/>
<feature type="domain" description="DNA methylase N-4/N-6" evidence="5">
    <location>
        <begin position="22"/>
        <end position="405"/>
    </location>
</feature>
<dbReference type="InterPro" id="IPR029063">
    <property type="entry name" value="SAM-dependent_MTases_sf"/>
</dbReference>
<organism evidence="6">
    <name type="scientific">marine sediment metagenome</name>
    <dbReference type="NCBI Taxonomy" id="412755"/>
    <lineage>
        <taxon>unclassified sequences</taxon>
        <taxon>metagenomes</taxon>
        <taxon>ecological metagenomes</taxon>
    </lineage>
</organism>
<keyword evidence="3" id="KW-0808">Transferase</keyword>
<keyword evidence="2" id="KW-0489">Methyltransferase</keyword>
<dbReference type="PRINTS" id="PR00508">
    <property type="entry name" value="S21N4MTFRASE"/>
</dbReference>
<protein>
    <recommendedName>
        <fullName evidence="5">DNA methylase N-4/N-6 domain-containing protein</fullName>
    </recommendedName>
</protein>
<evidence type="ECO:0000256" key="3">
    <source>
        <dbReference type="ARBA" id="ARBA00022679"/>
    </source>
</evidence>
<dbReference type="Gene3D" id="3.40.50.150">
    <property type="entry name" value="Vaccinia Virus protein VP39"/>
    <property type="match status" value="2"/>
</dbReference>
<dbReference type="GO" id="GO:0003677">
    <property type="term" value="F:DNA binding"/>
    <property type="evidence" value="ECO:0007669"/>
    <property type="project" value="InterPro"/>
</dbReference>
<evidence type="ECO:0000256" key="2">
    <source>
        <dbReference type="ARBA" id="ARBA00022603"/>
    </source>
</evidence>
<reference evidence="6" key="1">
    <citation type="journal article" date="2015" name="Nature">
        <title>Complex archaea that bridge the gap between prokaryotes and eukaryotes.</title>
        <authorList>
            <person name="Spang A."/>
            <person name="Saw J.H."/>
            <person name="Jorgensen S.L."/>
            <person name="Zaremba-Niedzwiedzka K."/>
            <person name="Martijn J."/>
            <person name="Lind A.E."/>
            <person name="van Eijk R."/>
            <person name="Schleper C."/>
            <person name="Guy L."/>
            <person name="Ettema T.J."/>
        </authorList>
    </citation>
    <scope>NUCLEOTIDE SEQUENCE</scope>
</reference>
<dbReference type="PROSITE" id="PS00092">
    <property type="entry name" value="N6_MTASE"/>
    <property type="match status" value="1"/>
</dbReference>
<name>A0A0F9HIG1_9ZZZZ</name>
<sequence>MLGIVKAEFVAWAKAYDGPRFHAVLCDPPYGLKFMGKDWDRVSAKEWGDAMMPLLYPGAIVLMFGGTRTWHKLATGMEEAGFEIWDTLMWLHGQGFPKAQDIGKLIDKSLGLERTKVIGTKPGHKDFAGRKNLSSVQSLHTFGGGGFSRPWMNDPDKVENYHLEKAPASESGASWSGHKTAALKPSWEPILCFRAPRQGKNYADLAMEYGSGALNMDGGRIGVLDGDRTKYGRDRELPHANTTVSLGKFSKVTPYSRPNAGRYPANLVLDEESAELLDEQAGDKGGPSRFFYCAKASRSERENGLEGFDGEQRDLSRRPDQKAMNDGEGNPYNRGVVKVRNNHPTVKPIVLTKWLATLLLPPDSVKPRRLLVPFAGSGSEMIGALQAGWDEVIGIEQSEEYINIGKARLSNQVSHGQQCTQPLDF</sequence>
<feature type="compositionally biased region" description="Basic and acidic residues" evidence="4">
    <location>
        <begin position="302"/>
        <end position="325"/>
    </location>
</feature>
<evidence type="ECO:0000256" key="4">
    <source>
        <dbReference type="SAM" id="MobiDB-lite"/>
    </source>
</evidence>
<dbReference type="EMBL" id="LAZR01022557">
    <property type="protein sequence ID" value="KKL81455.1"/>
    <property type="molecule type" value="Genomic_DNA"/>
</dbReference>
<evidence type="ECO:0000259" key="5">
    <source>
        <dbReference type="Pfam" id="PF01555"/>
    </source>
</evidence>
<gene>
    <name evidence="6" type="ORF">LCGC14_1994580</name>
</gene>
<evidence type="ECO:0000313" key="6">
    <source>
        <dbReference type="EMBL" id="KKL81455.1"/>
    </source>
</evidence>
<dbReference type="GO" id="GO:0032259">
    <property type="term" value="P:methylation"/>
    <property type="evidence" value="ECO:0007669"/>
    <property type="project" value="UniProtKB-KW"/>
</dbReference>
<dbReference type="InterPro" id="IPR002052">
    <property type="entry name" value="DNA_methylase_N6_adenine_CS"/>
</dbReference>
<dbReference type="Pfam" id="PF01555">
    <property type="entry name" value="N6_N4_Mtase"/>
    <property type="match status" value="1"/>
</dbReference>